<dbReference type="UniPathway" id="UPA00705"/>
<evidence type="ECO:0000313" key="13">
    <source>
        <dbReference type="Proteomes" id="UP000187013"/>
    </source>
</evidence>
<evidence type="ECO:0000256" key="4">
    <source>
        <dbReference type="ARBA" id="ARBA00022692"/>
    </source>
</evidence>
<evidence type="ECO:0000256" key="11">
    <source>
        <dbReference type="RuleBase" id="RU368123"/>
    </source>
</evidence>
<accession>A0A1Q2ZVN0</accession>
<comment type="pathway">
    <text evidence="2 11">Energy metabolism; oxidative phosphorylation.</text>
</comment>
<dbReference type="Gene3D" id="4.10.49.10">
    <property type="entry name" value="Cytochrome c oxidase subunit VIIc"/>
    <property type="match status" value="1"/>
</dbReference>
<evidence type="ECO:0000256" key="10">
    <source>
        <dbReference type="ARBA" id="ARBA00071004"/>
    </source>
</evidence>
<keyword evidence="8 11" id="KW-0496">Mitochondrion</keyword>
<dbReference type="PANTHER" id="PTHR13313:SF0">
    <property type="entry name" value="CYTOCHROME C OXIDASE SUBUNIT 7C, MITOCHONDRIAL"/>
    <property type="match status" value="1"/>
</dbReference>
<keyword evidence="9 11" id="KW-0472">Membrane</keyword>
<evidence type="ECO:0000256" key="8">
    <source>
        <dbReference type="ARBA" id="ARBA00023128"/>
    </source>
</evidence>
<dbReference type="Pfam" id="PF02935">
    <property type="entry name" value="COX7C"/>
    <property type="match status" value="1"/>
</dbReference>
<name>A0A1Q2ZVN0_ZYGRO</name>
<keyword evidence="5 11" id="KW-0999">Mitochondrion inner membrane</keyword>
<dbReference type="OMA" id="IHNRKIP"/>
<dbReference type="InterPro" id="IPR036636">
    <property type="entry name" value="COX7C/Cox8_sf"/>
</dbReference>
<comment type="subunit">
    <text evidence="11">Component of the cytochrome c oxidase (complex IV, CIV), a multisubunit enzyme composed of a catalytic core of 3 subunits and several supernumerary subunits. The complex exists as a monomer or a dimer and forms supercomplexes (SCs) in the inner mitochondrial membrane with ubiquinol-cytochrome c oxidoreductase (cytochrome b-c1 complex, complex III, CIII).</text>
</comment>
<protein>
    <recommendedName>
        <fullName evidence="10 11">Cytochrome c oxidase subunit 8, mitochondrial</fullName>
    </recommendedName>
    <alternativeName>
        <fullName evidence="11">Cytochrome c oxidase polypeptide VIII</fullName>
    </alternativeName>
</protein>
<dbReference type="GO" id="GO:0045277">
    <property type="term" value="C:respiratory chain complex IV"/>
    <property type="evidence" value="ECO:0007669"/>
    <property type="project" value="UniProtKB-UniRule"/>
</dbReference>
<dbReference type="OrthoDB" id="9974841at2759"/>
<evidence type="ECO:0000313" key="12">
    <source>
        <dbReference type="EMBL" id="GAV47527.1"/>
    </source>
</evidence>
<evidence type="ECO:0000256" key="9">
    <source>
        <dbReference type="ARBA" id="ARBA00023136"/>
    </source>
</evidence>
<comment type="caution">
    <text evidence="12">The sequence shown here is derived from an EMBL/GenBank/DDBJ whole genome shotgun (WGS) entry which is preliminary data.</text>
</comment>
<proteinExistence type="inferred from homology"/>
<evidence type="ECO:0000256" key="3">
    <source>
        <dbReference type="ARBA" id="ARBA00010514"/>
    </source>
</evidence>
<organism evidence="12 13">
    <name type="scientific">Zygosaccharomyces rouxii</name>
    <dbReference type="NCBI Taxonomy" id="4956"/>
    <lineage>
        <taxon>Eukaryota</taxon>
        <taxon>Fungi</taxon>
        <taxon>Dikarya</taxon>
        <taxon>Ascomycota</taxon>
        <taxon>Saccharomycotina</taxon>
        <taxon>Saccharomycetes</taxon>
        <taxon>Saccharomycetales</taxon>
        <taxon>Saccharomycetaceae</taxon>
        <taxon>Zygosaccharomyces</taxon>
    </lineage>
</organism>
<keyword evidence="7 11" id="KW-1133">Transmembrane helix</keyword>
<dbReference type="InterPro" id="IPR004202">
    <property type="entry name" value="COX7C/Cox8"/>
</dbReference>
<dbReference type="eggNOG" id="KOG4527">
    <property type="taxonomic scope" value="Eukaryota"/>
</dbReference>
<evidence type="ECO:0000256" key="5">
    <source>
        <dbReference type="ARBA" id="ARBA00022792"/>
    </source>
</evidence>
<keyword evidence="4 11" id="KW-0812">Transmembrane</keyword>
<comment type="function">
    <text evidence="11">Component of the cytochrome c oxidase, the last enzyme in the mitochondrial electron transport chain which drives oxidative phosphorylation. The respiratory chain contains 3 multisubunit complexes succinate dehydrogenase (complex II, CII), ubiquinol-cytochrome c oxidoreductase (cytochrome b-c1 complex, complex III, CIII) and cytochrome c oxidase (complex IV, CIV), that cooperate to transfer electrons derived from NADH and succinate to molecular oxygen, creating an electrochemical gradient over the inner membrane that drives transmembrane transport and the ATP synthase. Cytochrome c oxidase is the component of the respiratory chain that catalyzes the reduction of oxygen to water. Electrons originating from reduced cytochrome c in the intermembrane space (IMS) are transferred via the dinuclear copper A center (CU(A)) of subunit 2 and heme A of subunit 1 to the active site in subunit 1, a binuclear center (BNC) formed by heme A3 and copper B (CU(B)). The BNC reduces molecular oxygen to 2 water molecules using 4 electrons from cytochrome c in the IMS and 4 protons from the mitochondrial matrix.</text>
</comment>
<evidence type="ECO:0000256" key="1">
    <source>
        <dbReference type="ARBA" id="ARBA00004434"/>
    </source>
</evidence>
<dbReference type="EMBL" id="BDGX01000008">
    <property type="protein sequence ID" value="GAV47527.1"/>
    <property type="molecule type" value="Genomic_DNA"/>
</dbReference>
<feature type="transmembrane region" description="Helical" evidence="11">
    <location>
        <begin position="46"/>
        <end position="65"/>
    </location>
</feature>
<dbReference type="GO" id="GO:0004129">
    <property type="term" value="F:cytochrome-c oxidase activity"/>
    <property type="evidence" value="ECO:0007669"/>
    <property type="project" value="EnsemblFungi"/>
</dbReference>
<gene>
    <name evidence="12" type="ORF">ZYGR_0H03720</name>
</gene>
<evidence type="ECO:0000256" key="6">
    <source>
        <dbReference type="ARBA" id="ARBA00022946"/>
    </source>
</evidence>
<evidence type="ECO:0000256" key="2">
    <source>
        <dbReference type="ARBA" id="ARBA00004673"/>
    </source>
</evidence>
<dbReference type="GO" id="GO:0006123">
    <property type="term" value="P:mitochondrial electron transport, cytochrome c to oxygen"/>
    <property type="evidence" value="ECO:0007669"/>
    <property type="project" value="UniProtKB-UniRule"/>
</dbReference>
<comment type="similarity">
    <text evidence="3 11">Belongs to the cytochrome c oxidase VIIc family.</text>
</comment>
<dbReference type="Proteomes" id="UP000187013">
    <property type="component" value="Unassembled WGS sequence"/>
</dbReference>
<keyword evidence="6 11" id="KW-0809">Transit peptide</keyword>
<dbReference type="SUPFAM" id="SSF81427">
    <property type="entry name" value="Mitochondrial cytochrome c oxidase subunit VIIc (aka VIIIa)"/>
    <property type="match status" value="1"/>
</dbReference>
<sequence length="73" mass="8520">MLRQQLVRFSTRRAFSSTIRKQSHFEEGVYSNIPVKVKNRKIPFGWVHFGFFGAGFLFPFIACLVQQKKQGLI</sequence>
<comment type="subcellular location">
    <subcellularLocation>
        <location evidence="1 11">Mitochondrion inner membrane</location>
        <topology evidence="1 11">Single-pass membrane protein</topology>
    </subcellularLocation>
</comment>
<dbReference type="GO" id="GO:0005743">
    <property type="term" value="C:mitochondrial inner membrane"/>
    <property type="evidence" value="ECO:0007669"/>
    <property type="project" value="UniProtKB-SubCell"/>
</dbReference>
<reference evidence="12 13" key="1">
    <citation type="submission" date="2016-08" db="EMBL/GenBank/DDBJ databases">
        <title>Draft genome sequence of allopolyploid Zygosaccharomyces rouxii.</title>
        <authorList>
            <person name="Watanabe J."/>
            <person name="Uehara K."/>
            <person name="Mogi Y."/>
            <person name="Tsukioka Y."/>
        </authorList>
    </citation>
    <scope>NUCLEOTIDE SEQUENCE [LARGE SCALE GENOMIC DNA]</scope>
    <source>
        <strain evidence="12 13">NBRC 110957</strain>
    </source>
</reference>
<dbReference type="FunFam" id="4.10.49.10:FF:000001">
    <property type="entry name" value="Cytochrome c oxidase subunit 7C"/>
    <property type="match status" value="1"/>
</dbReference>
<dbReference type="AlphaFoldDB" id="A0A1Q2ZVN0"/>
<evidence type="ECO:0000256" key="7">
    <source>
        <dbReference type="ARBA" id="ARBA00022989"/>
    </source>
</evidence>
<dbReference type="PANTHER" id="PTHR13313">
    <property type="entry name" value="CYTOCHROME C OXIDASE SUBUNIT VIIC"/>
    <property type="match status" value="1"/>
</dbReference>